<feature type="compositionally biased region" description="Polar residues" evidence="1">
    <location>
        <begin position="61"/>
        <end position="79"/>
    </location>
</feature>
<accession>A0A4P7N696</accession>
<sequence length="178" mass="19763">MPSSNQERQRQRQQQQQQAQQQAQEQQQNINSWPRPECCGHFADAYGNFAVPRSLSRQDRSAVQTATIRSSSGSSADANLCSQLTPTATDSQTMNKLKRLPPTWAGQMSQTREIAESPDAAGRDAASTGRDGVKNTAQNIRIDTICALLTYIRSPDVTKCDFSRRTNLFSQFSPDISH</sequence>
<dbReference type="OMA" id="AQNIRID"/>
<reference evidence="2 3" key="1">
    <citation type="journal article" date="2019" name="Mol. Biol. Evol.">
        <title>Blast fungal genomes show frequent chromosomal changes, gene gains and losses, and effector gene turnover.</title>
        <authorList>
            <person name="Gomez Luciano L.B."/>
            <person name="Jason Tsai I."/>
            <person name="Chuma I."/>
            <person name="Tosa Y."/>
            <person name="Chen Y.H."/>
            <person name="Li J.Y."/>
            <person name="Li M.Y."/>
            <person name="Jade Lu M.Y."/>
            <person name="Nakayashiki H."/>
            <person name="Li W.H."/>
        </authorList>
    </citation>
    <scope>NUCLEOTIDE SEQUENCE [LARGE SCALE GENOMIC DNA]</scope>
    <source>
        <strain evidence="2">MZ5-1-6</strain>
    </source>
</reference>
<evidence type="ECO:0000256" key="1">
    <source>
        <dbReference type="SAM" id="MobiDB-lite"/>
    </source>
</evidence>
<dbReference type="AlphaFoldDB" id="A0A4P7N696"/>
<dbReference type="VEuPathDB" id="FungiDB:M_BR32_EuGene_00064351"/>
<feature type="compositionally biased region" description="Low complexity" evidence="1">
    <location>
        <begin position="12"/>
        <end position="28"/>
    </location>
</feature>
<dbReference type="EMBL" id="CP034205">
    <property type="protein sequence ID" value="QBZ57102.1"/>
    <property type="molecule type" value="Genomic_DNA"/>
</dbReference>
<dbReference type="Proteomes" id="UP000294847">
    <property type="component" value="Chromosome 2"/>
</dbReference>
<proteinExistence type="predicted"/>
<name>A0A4P7N696_PYROR</name>
<evidence type="ECO:0000313" key="3">
    <source>
        <dbReference type="Proteomes" id="UP000294847"/>
    </source>
</evidence>
<organism evidence="2 3">
    <name type="scientific">Pyricularia oryzae</name>
    <name type="common">Rice blast fungus</name>
    <name type="synonym">Magnaporthe oryzae</name>
    <dbReference type="NCBI Taxonomy" id="318829"/>
    <lineage>
        <taxon>Eukaryota</taxon>
        <taxon>Fungi</taxon>
        <taxon>Dikarya</taxon>
        <taxon>Ascomycota</taxon>
        <taxon>Pezizomycotina</taxon>
        <taxon>Sordariomycetes</taxon>
        <taxon>Sordariomycetidae</taxon>
        <taxon>Magnaporthales</taxon>
        <taxon>Pyriculariaceae</taxon>
        <taxon>Pyricularia</taxon>
    </lineage>
</organism>
<feature type="region of interest" description="Disordered" evidence="1">
    <location>
        <begin position="55"/>
        <end position="79"/>
    </location>
</feature>
<feature type="region of interest" description="Disordered" evidence="1">
    <location>
        <begin position="1"/>
        <end position="36"/>
    </location>
</feature>
<gene>
    <name evidence="2" type="ORF">PoMZ_02023</name>
</gene>
<protein>
    <submittedName>
        <fullName evidence="2">Uncharacterized protein</fullName>
    </submittedName>
</protein>
<evidence type="ECO:0000313" key="2">
    <source>
        <dbReference type="EMBL" id="QBZ57102.1"/>
    </source>
</evidence>